<sequence length="130" mass="14499">MRGLKYILKWLAFETTHLLVGAICLISKLGLGKQLCREFKASMVLGAGGGAYIRGNYEKAYEILAPYQNVDDDFVHGGVKYQLALLFYYGRGVAMNRPVANTLFEEAASLGWDDAQKYLSQFNGPYSTRT</sequence>
<evidence type="ECO:0000256" key="1">
    <source>
        <dbReference type="SAM" id="Phobius"/>
    </source>
</evidence>
<keyword evidence="1" id="KW-0472">Membrane</keyword>
<dbReference type="Gene3D" id="1.25.40.10">
    <property type="entry name" value="Tetratricopeptide repeat domain"/>
    <property type="match status" value="1"/>
</dbReference>
<accession>A0A1E2UML0</accession>
<dbReference type="STRING" id="1818881.A3196_03715"/>
<name>A0A1E2UML0_9GAMM</name>
<keyword evidence="1" id="KW-1133">Transmembrane helix</keyword>
<dbReference type="InterPro" id="IPR011990">
    <property type="entry name" value="TPR-like_helical_dom_sf"/>
</dbReference>
<keyword evidence="1" id="KW-0812">Transmembrane</keyword>
<reference evidence="2 3" key="1">
    <citation type="submission" date="2016-03" db="EMBL/GenBank/DDBJ databases">
        <title>Chemosynthetic sulphur-oxidizing symbionts of marine invertebrate animals are capable of nitrogen fixation.</title>
        <authorList>
            <person name="Petersen J.M."/>
            <person name="Kemper A."/>
            <person name="Gruber-Vodicka H."/>
            <person name="Cardini U."/>
            <person name="Geest Mvander."/>
            <person name="Kleiner M."/>
            <person name="Bulgheresi S."/>
            <person name="Fussmann M."/>
            <person name="Herbold C."/>
            <person name="Seah B.K.B."/>
            <person name="Antony C.Paul."/>
            <person name="Liu D."/>
            <person name="Belitz A."/>
            <person name="Weber M."/>
        </authorList>
    </citation>
    <scope>NUCLEOTIDE SEQUENCE [LARGE SCALE GENOMIC DNA]</scope>
    <source>
        <strain evidence="2">G_D</strain>
    </source>
</reference>
<evidence type="ECO:0000313" key="2">
    <source>
        <dbReference type="EMBL" id="ODB95941.1"/>
    </source>
</evidence>
<keyword evidence="3" id="KW-1185">Reference proteome</keyword>
<dbReference type="EMBL" id="LVJZ01000003">
    <property type="protein sequence ID" value="ODB95941.1"/>
    <property type="molecule type" value="Genomic_DNA"/>
</dbReference>
<dbReference type="SUPFAM" id="SSF81901">
    <property type="entry name" value="HCP-like"/>
    <property type="match status" value="1"/>
</dbReference>
<dbReference type="Proteomes" id="UP000094849">
    <property type="component" value="Unassembled WGS sequence"/>
</dbReference>
<evidence type="ECO:0000313" key="3">
    <source>
        <dbReference type="Proteomes" id="UP000094849"/>
    </source>
</evidence>
<dbReference type="AlphaFoldDB" id="A0A1E2UML0"/>
<organism evidence="2 3">
    <name type="scientific">Candidatus Thiodiazotropha endoloripes</name>
    <dbReference type="NCBI Taxonomy" id="1818881"/>
    <lineage>
        <taxon>Bacteria</taxon>
        <taxon>Pseudomonadati</taxon>
        <taxon>Pseudomonadota</taxon>
        <taxon>Gammaproteobacteria</taxon>
        <taxon>Chromatiales</taxon>
        <taxon>Sedimenticolaceae</taxon>
        <taxon>Candidatus Thiodiazotropha</taxon>
    </lineage>
</organism>
<dbReference type="RefSeq" id="WP_069024160.1">
    <property type="nucleotide sequence ID" value="NZ_LVJZ01000003.1"/>
</dbReference>
<proteinExistence type="predicted"/>
<feature type="transmembrane region" description="Helical" evidence="1">
    <location>
        <begin position="6"/>
        <end position="31"/>
    </location>
</feature>
<protein>
    <recommendedName>
        <fullName evidence="4">Sel1 repeat family protein</fullName>
    </recommendedName>
</protein>
<gene>
    <name evidence="2" type="ORF">A3196_03715</name>
</gene>
<evidence type="ECO:0008006" key="4">
    <source>
        <dbReference type="Google" id="ProtNLM"/>
    </source>
</evidence>
<comment type="caution">
    <text evidence="2">The sequence shown here is derived from an EMBL/GenBank/DDBJ whole genome shotgun (WGS) entry which is preliminary data.</text>
</comment>